<feature type="region of interest" description="Disordered" evidence="1">
    <location>
        <begin position="795"/>
        <end position="991"/>
    </location>
</feature>
<feature type="compositionally biased region" description="Basic and acidic residues" evidence="1">
    <location>
        <begin position="212"/>
        <end position="221"/>
    </location>
</feature>
<feature type="domain" description="MINDY deubiquitinase" evidence="2">
    <location>
        <begin position="436"/>
        <end position="738"/>
    </location>
</feature>
<feature type="compositionally biased region" description="Basic and acidic residues" evidence="1">
    <location>
        <begin position="104"/>
        <end position="119"/>
    </location>
</feature>
<dbReference type="GO" id="GO:0004843">
    <property type="term" value="F:cysteine-type deubiquitinase activity"/>
    <property type="evidence" value="ECO:0007669"/>
    <property type="project" value="InterPro"/>
</dbReference>
<feature type="compositionally biased region" description="Polar residues" evidence="1">
    <location>
        <begin position="950"/>
        <end position="962"/>
    </location>
</feature>
<dbReference type="Pfam" id="PF04424">
    <property type="entry name" value="MINDY_DUB"/>
    <property type="match status" value="1"/>
</dbReference>
<dbReference type="EMBL" id="KN847525">
    <property type="protein sequence ID" value="KIV89014.1"/>
    <property type="molecule type" value="Genomic_DNA"/>
</dbReference>
<dbReference type="OrthoDB" id="10261212at2759"/>
<dbReference type="AlphaFoldDB" id="A0A0D1Z565"/>
<dbReference type="InterPro" id="IPR033979">
    <property type="entry name" value="MINDY_domain"/>
</dbReference>
<dbReference type="PANTHER" id="PTHR18063">
    <property type="entry name" value="NF-E2 INDUCIBLE PROTEIN"/>
    <property type="match status" value="1"/>
</dbReference>
<evidence type="ECO:0000313" key="3">
    <source>
        <dbReference type="EMBL" id="KIV89014.1"/>
    </source>
</evidence>
<feature type="compositionally biased region" description="Polar residues" evidence="1">
    <location>
        <begin position="900"/>
        <end position="914"/>
    </location>
</feature>
<feature type="compositionally biased region" description="Basic and acidic residues" evidence="1">
    <location>
        <begin position="981"/>
        <end position="991"/>
    </location>
</feature>
<dbReference type="Proteomes" id="UP000054302">
    <property type="component" value="Unassembled WGS sequence"/>
</dbReference>
<feature type="compositionally biased region" description="Polar residues" evidence="1">
    <location>
        <begin position="173"/>
        <end position="198"/>
    </location>
</feature>
<dbReference type="GO" id="GO:0005829">
    <property type="term" value="C:cytosol"/>
    <property type="evidence" value="ECO:0007669"/>
    <property type="project" value="TreeGrafter"/>
</dbReference>
<feature type="compositionally biased region" description="Pro residues" evidence="1">
    <location>
        <begin position="404"/>
        <end position="415"/>
    </location>
</feature>
<evidence type="ECO:0000256" key="1">
    <source>
        <dbReference type="SAM" id="MobiDB-lite"/>
    </source>
</evidence>
<gene>
    <name evidence="3" type="ORF">PV10_08633</name>
</gene>
<dbReference type="PANTHER" id="PTHR18063:SF6">
    <property type="entry name" value="UBIQUITIN CARBOXYL-TERMINAL HYDROLASE"/>
    <property type="match status" value="1"/>
</dbReference>
<protein>
    <recommendedName>
        <fullName evidence="2">MINDY deubiquitinase domain-containing protein</fullName>
    </recommendedName>
</protein>
<dbReference type="STRING" id="212818.A0A0D1Z565"/>
<dbReference type="GO" id="GO:0016807">
    <property type="term" value="F:cysteine-type carboxypeptidase activity"/>
    <property type="evidence" value="ECO:0007669"/>
    <property type="project" value="TreeGrafter"/>
</dbReference>
<proteinExistence type="predicted"/>
<feature type="compositionally biased region" description="Pro residues" evidence="1">
    <location>
        <begin position="923"/>
        <end position="932"/>
    </location>
</feature>
<accession>A0A0D1Z565</accession>
<dbReference type="OMA" id="AIMFRND"/>
<evidence type="ECO:0000259" key="2">
    <source>
        <dbReference type="Pfam" id="PF04424"/>
    </source>
</evidence>
<dbReference type="GO" id="GO:0071108">
    <property type="term" value="P:protein K48-linked deubiquitination"/>
    <property type="evidence" value="ECO:0007669"/>
    <property type="project" value="TreeGrafter"/>
</dbReference>
<feature type="region of interest" description="Disordered" evidence="1">
    <location>
        <begin position="1"/>
        <end position="198"/>
    </location>
</feature>
<sequence>MVARKTDHPLSPNTSDQPAFANYDPLHEQNLFSNSSHPPYHQPYQDQVNPWSDAPSHDLSSDRPVPDILRPGSRTPETRPTQPHVSLSNVPDVLRSANTGQSRDTPRSSFESDRSRGFWEDSDDEQGQKSPKKNRSPQRSFLPEITTGNPSEPWIAIDPPEKSPGIKRKPVGLSQSQLSETRLDQPSPSAFASNNPFRRLSQTSATDLVHEAPDWGQDTKGKAPARQHSDAQLTDHFQDLNIGVSQPFNPSFSQLAPDSHLAQPAQPAPPMPQAAPPPPPPMNGPPSPFSQQPPLIPVITPQQDLTESPWAVPPRVEDSTPSPIPFAPSQKQPSMYNDNLLDRGQQNGTVSLQNELSTIPNAATTTAASSFPDEPSLLEDEDDIGPPLPIRPNQRPNTEYFEPPEGPPPPKPPRPTIRTTGPSSDDLAKMREQRNETYQVKHFNWFDHNSRRLRTSSMLTQNKNGPCPLLALVNALILGAKDESQASLDDALRSREQVTLGLIIETLMDELLSRGMESVGEVLPDVDELNAFLLRLRTGMNANPRFVAPVDPPVNLMDADDAMINMPQQRRAQLQRGGFESTIDMKLYGAFNVPLVHGWLPDPGSDAEKAFRHSAPTYEDAQALQFGEEELEYKLTNSSLTADEQNMWQNIQSIKAFLSSYPTQLTPSGLKAVQSSIPSGSFAIMFRNDHFSTIYKHPESGQLFTLITDAGYADRDEIIWESLVDISGSSNEFFSGDFMPVSHNSGGGDTSSIHPSARRTSQFLSANEQTPGPMSPQERQEQHDADFAMALQLQEEEEQRQRAERNRRRSGTTPASNTGAGNTPGNTRRQSGNIPIPLRSQAEARPSIPPRVSRANIPAVNRPADADSEDAPPAYEEAAKGAPYIPPVGSPLHPHADPSPMNSQAQLTGTISNTSHSGADGHPPGPHAPPTAGPSSGAGRRPTGRRTSAYHEQSQQQYSMPQRTYGLNVAQQPMAYPGPSRRKEDRDCIVM</sequence>
<feature type="compositionally biased region" description="Polar residues" evidence="1">
    <location>
        <begin position="811"/>
        <end position="833"/>
    </location>
</feature>
<feature type="region of interest" description="Disordered" evidence="1">
    <location>
        <begin position="364"/>
        <end position="426"/>
    </location>
</feature>
<dbReference type="GeneID" id="27326478"/>
<feature type="region of interest" description="Disordered" evidence="1">
    <location>
        <begin position="212"/>
        <end position="352"/>
    </location>
</feature>
<dbReference type="GO" id="GO:1990380">
    <property type="term" value="F:K48-linked deubiquitinase activity"/>
    <property type="evidence" value="ECO:0007669"/>
    <property type="project" value="InterPro"/>
</dbReference>
<dbReference type="GO" id="GO:0071944">
    <property type="term" value="C:cell periphery"/>
    <property type="evidence" value="ECO:0007669"/>
    <property type="project" value="TreeGrafter"/>
</dbReference>
<reference evidence="3 4" key="1">
    <citation type="submission" date="2015-01" db="EMBL/GenBank/DDBJ databases">
        <title>The Genome Sequence of Exophiala mesophila CBS40295.</title>
        <authorList>
            <consortium name="The Broad Institute Genomics Platform"/>
            <person name="Cuomo C."/>
            <person name="de Hoog S."/>
            <person name="Gorbushina A."/>
            <person name="Stielow B."/>
            <person name="Teixiera M."/>
            <person name="Abouelleil A."/>
            <person name="Chapman S.B."/>
            <person name="Priest M."/>
            <person name="Young S.K."/>
            <person name="Wortman J."/>
            <person name="Nusbaum C."/>
            <person name="Birren B."/>
        </authorList>
    </citation>
    <scope>NUCLEOTIDE SEQUENCE [LARGE SCALE GENOMIC DNA]</scope>
    <source>
        <strain evidence="3 4">CBS 40295</strain>
    </source>
</reference>
<feature type="compositionally biased region" description="Polar residues" evidence="1">
    <location>
        <begin position="78"/>
        <end position="89"/>
    </location>
</feature>
<feature type="compositionally biased region" description="Basic and acidic residues" evidence="1">
    <location>
        <begin position="55"/>
        <end position="65"/>
    </location>
</feature>
<feature type="compositionally biased region" description="Pro residues" evidence="1">
    <location>
        <begin position="266"/>
        <end position="288"/>
    </location>
</feature>
<organism evidence="3 4">
    <name type="scientific">Exophiala mesophila</name>
    <name type="common">Black yeast-like fungus</name>
    <dbReference type="NCBI Taxonomy" id="212818"/>
    <lineage>
        <taxon>Eukaryota</taxon>
        <taxon>Fungi</taxon>
        <taxon>Dikarya</taxon>
        <taxon>Ascomycota</taxon>
        <taxon>Pezizomycotina</taxon>
        <taxon>Eurotiomycetes</taxon>
        <taxon>Chaetothyriomycetidae</taxon>
        <taxon>Chaetothyriales</taxon>
        <taxon>Herpotrichiellaceae</taxon>
        <taxon>Exophiala</taxon>
    </lineage>
</organism>
<dbReference type="HOGENOM" id="CLU_007080_1_1_1"/>
<keyword evidence="4" id="KW-1185">Reference proteome</keyword>
<name>A0A0D1Z565_EXOME</name>
<evidence type="ECO:0000313" key="4">
    <source>
        <dbReference type="Proteomes" id="UP000054302"/>
    </source>
</evidence>
<dbReference type="VEuPathDB" id="FungiDB:PV10_08633"/>
<dbReference type="InterPro" id="IPR007518">
    <property type="entry name" value="MINDY"/>
</dbReference>
<feature type="compositionally biased region" description="Polar residues" evidence="1">
    <location>
        <begin position="243"/>
        <end position="256"/>
    </location>
</feature>
<dbReference type="RefSeq" id="XP_016220588.1">
    <property type="nucleotide sequence ID" value="XM_016373677.1"/>
</dbReference>